<feature type="repeat" description="ANK" evidence="3">
    <location>
        <begin position="1"/>
        <end position="27"/>
    </location>
</feature>
<dbReference type="Proteomes" id="UP000812440">
    <property type="component" value="Unassembled WGS sequence"/>
</dbReference>
<dbReference type="OrthoDB" id="341259at2759"/>
<reference evidence="5" key="1">
    <citation type="thesis" date="2020" institute="ProQuest LLC" country="789 East Eisenhower Parkway, Ann Arbor, MI, USA">
        <title>Comparative Genomics and Chromosome Evolution.</title>
        <authorList>
            <person name="Mudd A.B."/>
        </authorList>
    </citation>
    <scope>NUCLEOTIDE SEQUENCE</scope>
    <source>
        <strain evidence="5">Female2</strain>
        <tissue evidence="5">Blood</tissue>
    </source>
</reference>
<proteinExistence type="predicted"/>
<keyword evidence="2 4" id="KW-0175">Coiled coil</keyword>
<comment type="caution">
    <text evidence="5">The sequence shown here is derived from an EMBL/GenBank/DDBJ whole genome shotgun (WGS) entry which is preliminary data.</text>
</comment>
<dbReference type="PANTHER" id="PTHR24129">
    <property type="entry name" value="ANKYCORBIN"/>
    <property type="match status" value="1"/>
</dbReference>
<keyword evidence="3" id="KW-0040">ANK repeat</keyword>
<evidence type="ECO:0000313" key="6">
    <source>
        <dbReference type="Proteomes" id="UP000812440"/>
    </source>
</evidence>
<feature type="coiled-coil region" evidence="4">
    <location>
        <begin position="130"/>
        <end position="161"/>
    </location>
</feature>
<evidence type="ECO:0000256" key="1">
    <source>
        <dbReference type="ARBA" id="ARBA00022737"/>
    </source>
</evidence>
<feature type="coiled-coil region" evidence="4">
    <location>
        <begin position="445"/>
        <end position="521"/>
    </location>
</feature>
<name>A0A8T2IJR5_9PIPI</name>
<dbReference type="InterPro" id="IPR002110">
    <property type="entry name" value="Ankyrin_rpt"/>
</dbReference>
<evidence type="ECO:0000313" key="5">
    <source>
        <dbReference type="EMBL" id="KAG8432053.1"/>
    </source>
</evidence>
<feature type="coiled-coil region" evidence="4">
    <location>
        <begin position="277"/>
        <end position="311"/>
    </location>
</feature>
<dbReference type="AlphaFoldDB" id="A0A8T2IJR5"/>
<dbReference type="Pfam" id="PF12796">
    <property type="entry name" value="Ank_2"/>
    <property type="match status" value="1"/>
</dbReference>
<dbReference type="SUPFAM" id="SSF48403">
    <property type="entry name" value="Ankyrin repeat"/>
    <property type="match status" value="1"/>
</dbReference>
<dbReference type="PROSITE" id="PS50088">
    <property type="entry name" value="ANK_REPEAT"/>
    <property type="match status" value="2"/>
</dbReference>
<dbReference type="InterPro" id="IPR042420">
    <property type="entry name" value="RAI14/UACA"/>
</dbReference>
<dbReference type="PANTHER" id="PTHR24129:SF2">
    <property type="entry name" value="DUF3447 DOMAIN-CONTAINING PROTEIN"/>
    <property type="match status" value="1"/>
</dbReference>
<keyword evidence="6" id="KW-1185">Reference proteome</keyword>
<protein>
    <submittedName>
        <fullName evidence="5">Uncharacterized protein</fullName>
    </submittedName>
</protein>
<feature type="repeat" description="ANK" evidence="3">
    <location>
        <begin position="28"/>
        <end position="60"/>
    </location>
</feature>
<evidence type="ECO:0000256" key="4">
    <source>
        <dbReference type="SAM" id="Coils"/>
    </source>
</evidence>
<evidence type="ECO:0000256" key="2">
    <source>
        <dbReference type="ARBA" id="ARBA00023054"/>
    </source>
</evidence>
<gene>
    <name evidence="5" type="ORF">GDO86_019520</name>
</gene>
<dbReference type="InterPro" id="IPR036770">
    <property type="entry name" value="Ankyrin_rpt-contain_sf"/>
</dbReference>
<dbReference type="EMBL" id="JAACNH010000013">
    <property type="protein sequence ID" value="KAG8432053.1"/>
    <property type="molecule type" value="Genomic_DNA"/>
</dbReference>
<dbReference type="GO" id="GO:0003779">
    <property type="term" value="F:actin binding"/>
    <property type="evidence" value="ECO:0007669"/>
    <property type="project" value="InterPro"/>
</dbReference>
<feature type="coiled-coil region" evidence="4">
    <location>
        <begin position="724"/>
        <end position="849"/>
    </location>
</feature>
<accession>A0A8T2IJR5</accession>
<keyword evidence="1" id="KW-0677">Repeat</keyword>
<feature type="coiled-coil region" evidence="4">
    <location>
        <begin position="585"/>
        <end position="684"/>
    </location>
</feature>
<dbReference type="Gene3D" id="1.25.40.20">
    <property type="entry name" value="Ankyrin repeat-containing domain"/>
    <property type="match status" value="1"/>
</dbReference>
<evidence type="ECO:0000256" key="3">
    <source>
        <dbReference type="PROSITE-ProRule" id="PRU00023"/>
    </source>
</evidence>
<organism evidence="5 6">
    <name type="scientific">Hymenochirus boettgeri</name>
    <name type="common">Congo dwarf clawed frog</name>
    <dbReference type="NCBI Taxonomy" id="247094"/>
    <lineage>
        <taxon>Eukaryota</taxon>
        <taxon>Metazoa</taxon>
        <taxon>Chordata</taxon>
        <taxon>Craniata</taxon>
        <taxon>Vertebrata</taxon>
        <taxon>Euteleostomi</taxon>
        <taxon>Amphibia</taxon>
        <taxon>Batrachia</taxon>
        <taxon>Anura</taxon>
        <taxon>Pipoidea</taxon>
        <taxon>Pipidae</taxon>
        <taxon>Pipinae</taxon>
        <taxon>Hymenochirus</taxon>
    </lineage>
</organism>
<sequence length="887" mass="103007">MIAALRNHPTVCSLLLDRGAQINLQDREAKSALILACENSKIQAAETLIHRGANLVQTDNNGFDALYYASQSKDEHLRKLVQAAIDKKKSGKCLFQVYHQNKSKEQELVSTWKKRYEEEHKKGVWLQGDLMRKTQEIERLGEEYNAEKRKMKEMVEKLKDLLDGPTEIDDDTGNIPQTSDIYISLSRAIQQVKAIKEQKHKELQTETLRSFSEKTVEDLNQGRHQEAMRRLQADVVASNEREDIAQRRSTELEGHLENMRAVLSQFETRKRLDSTIVVELQEQITDVTRERDELLKRLQRQEENLNKNRKEDLYSDASNIKVLKEFLNKLKGDCINVQTKTGAMYGRDSSILDKNIESWKKTIMAMERYLEHMETSPSNHSLNGTQNDFEEGHQAAKFKSNHRSMPMVEKNILSLQGEQVSSYENNMIPLSRESNQLSIESHKTIDLLKEKVLDLESEISALRLSNDRLVGQMMHVSQEKQNLEEGLLTLQERLQAEYGKRQDVEKKYMDLKQQHLQLSDELLVEQEKSKKMASRLESLHSEMAMLRDSFPPEIVREGNPKDMEMFSSDVLEELYWNVGTLVRKYNDAEQQKMASQREIQKLQENQAISMPITEHNNVLNEMNSKMETQRKEVEELRQRLFQAMRSVVELNAQLENQAINFISKEEHEHNISAFEKEVTTLKEENEACKVALEGKCEEAIVLKQLLDQEVEEGQEIRTRDSRELQENERIKNSLETHLQTLQEEVNVLSRKHNEALKLVSNFEDLLTSEREKVKGLEVGILQQKQEAKELRITAEKCVEEKINLTQKLEDHLQTSREKDTKVEELVSDLESLTKEIDQQQKKNGLLALQLEESDKRHQDIIRIYRTHLLNAAQVSGQCPRIHSELNV</sequence>